<proteinExistence type="predicted"/>
<reference evidence="2 3" key="1">
    <citation type="journal article" date="2023" name="Plants (Basel)">
        <title>Bridging the Gap: Combining Genomics and Transcriptomics Approaches to Understand Stylosanthes scabra, an Orphan Legume from the Brazilian Caatinga.</title>
        <authorList>
            <person name="Ferreira-Neto J.R.C."/>
            <person name="da Silva M.D."/>
            <person name="Binneck E."/>
            <person name="de Melo N.F."/>
            <person name="da Silva R.H."/>
            <person name="de Melo A.L.T.M."/>
            <person name="Pandolfi V."/>
            <person name="Bustamante F.O."/>
            <person name="Brasileiro-Vidal A.C."/>
            <person name="Benko-Iseppon A.M."/>
        </authorList>
    </citation>
    <scope>NUCLEOTIDE SEQUENCE [LARGE SCALE GENOMIC DNA]</scope>
    <source>
        <tissue evidence="2">Leaves</tissue>
    </source>
</reference>
<name>A0ABU6V7B9_9FABA</name>
<evidence type="ECO:0000313" key="3">
    <source>
        <dbReference type="Proteomes" id="UP001341840"/>
    </source>
</evidence>
<keyword evidence="3" id="KW-1185">Reference proteome</keyword>
<dbReference type="EMBL" id="JASCZI010151062">
    <property type="protein sequence ID" value="MED6168395.1"/>
    <property type="molecule type" value="Genomic_DNA"/>
</dbReference>
<gene>
    <name evidence="2" type="ORF">PIB30_011285</name>
</gene>
<accession>A0ABU6V7B9</accession>
<organism evidence="2 3">
    <name type="scientific">Stylosanthes scabra</name>
    <dbReference type="NCBI Taxonomy" id="79078"/>
    <lineage>
        <taxon>Eukaryota</taxon>
        <taxon>Viridiplantae</taxon>
        <taxon>Streptophyta</taxon>
        <taxon>Embryophyta</taxon>
        <taxon>Tracheophyta</taxon>
        <taxon>Spermatophyta</taxon>
        <taxon>Magnoliopsida</taxon>
        <taxon>eudicotyledons</taxon>
        <taxon>Gunneridae</taxon>
        <taxon>Pentapetalae</taxon>
        <taxon>rosids</taxon>
        <taxon>fabids</taxon>
        <taxon>Fabales</taxon>
        <taxon>Fabaceae</taxon>
        <taxon>Papilionoideae</taxon>
        <taxon>50 kb inversion clade</taxon>
        <taxon>dalbergioids sensu lato</taxon>
        <taxon>Dalbergieae</taxon>
        <taxon>Pterocarpus clade</taxon>
        <taxon>Stylosanthes</taxon>
    </lineage>
</organism>
<feature type="region of interest" description="Disordered" evidence="1">
    <location>
        <begin position="118"/>
        <end position="165"/>
    </location>
</feature>
<comment type="caution">
    <text evidence="2">The sequence shown here is derived from an EMBL/GenBank/DDBJ whole genome shotgun (WGS) entry which is preliminary data.</text>
</comment>
<protein>
    <submittedName>
        <fullName evidence="2">Uncharacterized protein</fullName>
    </submittedName>
</protein>
<dbReference type="Proteomes" id="UP001341840">
    <property type="component" value="Unassembled WGS sequence"/>
</dbReference>
<evidence type="ECO:0000256" key="1">
    <source>
        <dbReference type="SAM" id="MobiDB-lite"/>
    </source>
</evidence>
<sequence>MSVRPTKGRKIFGLYEDSFHGFKGRYFKIIPVGDHRPFWLSLEAYEGLRAEQRERVDVLTTLFSERNLKPKPLLSHPEEARREIVKMAGDDVTLNRLRHLFCPTASAGAVIPNTPAVGHAGSGPSSMARASTPPIGPTPEVVITPEQGSSNAGGRDVGSTHEVSSPVRGRISNFPFRLRISGRCRRMPRRQKGRGRRVRFVSFVPWTGHSTLVVSLRLICLFQRLRRPFGTVIP</sequence>
<evidence type="ECO:0000313" key="2">
    <source>
        <dbReference type="EMBL" id="MED6168395.1"/>
    </source>
</evidence>